<gene>
    <name evidence="1" type="ORF">LCGC14_0845280</name>
</gene>
<organism evidence="1">
    <name type="scientific">marine sediment metagenome</name>
    <dbReference type="NCBI Taxonomy" id="412755"/>
    <lineage>
        <taxon>unclassified sequences</taxon>
        <taxon>metagenomes</taxon>
        <taxon>ecological metagenomes</taxon>
    </lineage>
</organism>
<accession>A0A0F9SJ15</accession>
<protein>
    <submittedName>
        <fullName evidence="1">Uncharacterized protein</fullName>
    </submittedName>
</protein>
<proteinExistence type="predicted"/>
<dbReference type="AlphaFoldDB" id="A0A0F9SJ15"/>
<sequence>MREYLQLRNPIGKHVHYQKYASKKHNGEYKKLATPKVIYEADFDDRTSIEVGKLIFDWLDIPDNTKGDN</sequence>
<reference evidence="1" key="1">
    <citation type="journal article" date="2015" name="Nature">
        <title>Complex archaea that bridge the gap between prokaryotes and eukaryotes.</title>
        <authorList>
            <person name="Spang A."/>
            <person name="Saw J.H."/>
            <person name="Jorgensen S.L."/>
            <person name="Zaremba-Niedzwiedzka K."/>
            <person name="Martijn J."/>
            <person name="Lind A.E."/>
            <person name="van Eijk R."/>
            <person name="Schleper C."/>
            <person name="Guy L."/>
            <person name="Ettema T.J."/>
        </authorList>
    </citation>
    <scope>NUCLEOTIDE SEQUENCE</scope>
</reference>
<name>A0A0F9SJ15_9ZZZZ</name>
<dbReference type="EMBL" id="LAZR01002496">
    <property type="protein sequence ID" value="KKN29318.1"/>
    <property type="molecule type" value="Genomic_DNA"/>
</dbReference>
<evidence type="ECO:0000313" key="1">
    <source>
        <dbReference type="EMBL" id="KKN29318.1"/>
    </source>
</evidence>
<comment type="caution">
    <text evidence="1">The sequence shown here is derived from an EMBL/GenBank/DDBJ whole genome shotgun (WGS) entry which is preliminary data.</text>
</comment>